<keyword evidence="3" id="KW-1185">Reference proteome</keyword>
<dbReference type="KEGG" id="cdiv:CPM_1110"/>
<dbReference type="CDD" id="cd22231">
    <property type="entry name" value="RHH_NikR_HicB-like"/>
    <property type="match status" value="1"/>
</dbReference>
<sequence length="139" mass="16486">MNPESKDIKITLRISEEDLDLIDSFLEENMSFGSRSEFLRNCALDFIQSKKNFKGMDLGNGISLSKKQEEYIERMIRMGYYPSKEDAIKSILEYVFDSGFIKKIFEEKIEKYQEIEKSMKSNERVSLVDRDEEKKYGRY</sequence>
<reference evidence="3" key="3">
    <citation type="submission" date="2016-06" db="EMBL/GenBank/DDBJ databases">
        <authorList>
            <person name="Toshchakov V.S."/>
        </authorList>
    </citation>
    <scope>NUCLEOTIDE SEQUENCE [LARGE SCALE GENOMIC DNA]</scope>
    <source>
        <strain>PM4 (JCM 30641</strain>
        <strain evidence="3">\VKM B-2940)</strain>
    </source>
</reference>
<reference evidence="1 4" key="1">
    <citation type="submission" date="2016-04" db="EMBL/GenBank/DDBJ databases">
        <authorList>
            <person name="Evans L.H."/>
            <person name="Alamgir A."/>
            <person name="Owens N."/>
            <person name="Weber N.D."/>
            <person name="Virtaneva K."/>
            <person name="Barbian K."/>
            <person name="Babar A."/>
            <person name="Rosenke K."/>
        </authorList>
    </citation>
    <scope>NUCLEOTIDE SEQUENCE [LARGE SCALE GENOMIC DNA]</scope>
    <source>
        <strain evidence="1">S5</strain>
        <strain evidence="4">S5(T) (JCM 30642 \VKM B-2941)</strain>
    </source>
</reference>
<name>A0A1N5UU84_9ARCH</name>
<protein>
    <submittedName>
        <fullName evidence="1">CopG family transcriptional regulator</fullName>
    </submittedName>
</protein>
<dbReference type="EMBL" id="LT671858">
    <property type="protein sequence ID" value="SIM63898.1"/>
    <property type="molecule type" value="Genomic_DNA"/>
</dbReference>
<evidence type="ECO:0000313" key="4">
    <source>
        <dbReference type="Proteomes" id="UP000195607"/>
    </source>
</evidence>
<organism evidence="1 4">
    <name type="scientific">Cuniculiplasma divulgatum</name>
    <dbReference type="NCBI Taxonomy" id="1673428"/>
    <lineage>
        <taxon>Archaea</taxon>
        <taxon>Methanobacteriati</taxon>
        <taxon>Thermoplasmatota</taxon>
        <taxon>Thermoplasmata</taxon>
        <taxon>Thermoplasmatales</taxon>
        <taxon>Cuniculiplasmataceae</taxon>
        <taxon>Cuniculiplasma</taxon>
    </lineage>
</organism>
<proteinExistence type="predicted"/>
<dbReference type="RefSeq" id="WP_077076314.1">
    <property type="nucleotide sequence ID" value="NZ_LT671858.1"/>
</dbReference>
<dbReference type="GeneID" id="41588365"/>
<evidence type="ECO:0000313" key="2">
    <source>
        <dbReference type="EMBL" id="SJK84921.1"/>
    </source>
</evidence>
<dbReference type="Proteomes" id="UP000195607">
    <property type="component" value="Chromosome I"/>
</dbReference>
<dbReference type="OrthoDB" id="55856at2157"/>
<evidence type="ECO:0000313" key="1">
    <source>
        <dbReference type="EMBL" id="SIM63898.1"/>
    </source>
</evidence>
<dbReference type="EMBL" id="LT719092">
    <property type="protein sequence ID" value="SJK84921.1"/>
    <property type="molecule type" value="Genomic_DNA"/>
</dbReference>
<dbReference type="AlphaFoldDB" id="A0A1N5UU84"/>
<dbReference type="Proteomes" id="UP000187822">
    <property type="component" value="Chromosome I"/>
</dbReference>
<accession>A0A1N5UU84</accession>
<gene>
    <name evidence="2" type="ORF">CPM_1110</name>
    <name evidence="1" type="ORF">CSP5_1106</name>
</gene>
<reference evidence="2" key="2">
    <citation type="submission" date="2016-06" db="EMBL/GenBank/DDBJ databases">
        <authorList>
            <person name="Olsen C.W."/>
            <person name="Carey S."/>
            <person name="Hinshaw L."/>
            <person name="Karasin A.I."/>
        </authorList>
    </citation>
    <scope>NUCLEOTIDE SEQUENCE [LARGE SCALE GENOMIC DNA]</scope>
    <source>
        <strain evidence="2">PM4</strain>
    </source>
</reference>
<evidence type="ECO:0000313" key="3">
    <source>
        <dbReference type="Proteomes" id="UP000187822"/>
    </source>
</evidence>